<sequence length="172" mass="20012">MKNNVRGLIFHLIIILIVFIMALLINLSDSLIEIIYGNIIFRTILSLIPIFLYYNFGKAMSKRGSKNLDFFTGNIVFLIAVVLLVFAFLGLKSDVFNTPVAGTMWRFPLDFFLMPQLYIFQMYNIGYNMFTALLAAILPGFLYGVSIKRSRAKILKKKRLMKLRQIRSRRRR</sequence>
<keyword evidence="1" id="KW-1133">Transmembrane helix</keyword>
<accession>A0A437S5S8</accession>
<gene>
    <name evidence="2" type="ORF">EF514_07730</name>
</gene>
<dbReference type="AlphaFoldDB" id="A0A437S5S8"/>
<keyword evidence="3" id="KW-1185">Reference proteome</keyword>
<proteinExistence type="predicted"/>
<dbReference type="Proteomes" id="UP000288812">
    <property type="component" value="Unassembled WGS sequence"/>
</dbReference>
<evidence type="ECO:0000313" key="2">
    <source>
        <dbReference type="EMBL" id="RVU54327.1"/>
    </source>
</evidence>
<evidence type="ECO:0000256" key="1">
    <source>
        <dbReference type="SAM" id="Phobius"/>
    </source>
</evidence>
<feature type="transmembrane region" description="Helical" evidence="1">
    <location>
        <begin position="125"/>
        <end position="147"/>
    </location>
</feature>
<feature type="transmembrane region" description="Helical" evidence="1">
    <location>
        <begin position="34"/>
        <end position="56"/>
    </location>
</feature>
<keyword evidence="1" id="KW-0472">Membrane</keyword>
<organism evidence="2 3">
    <name type="scientific">Anaerosphaera multitolerans</name>
    <dbReference type="NCBI Taxonomy" id="2487351"/>
    <lineage>
        <taxon>Bacteria</taxon>
        <taxon>Bacillati</taxon>
        <taxon>Bacillota</taxon>
        <taxon>Tissierellia</taxon>
        <taxon>Tissierellales</taxon>
        <taxon>Peptoniphilaceae</taxon>
        <taxon>Anaerosphaera</taxon>
    </lineage>
</organism>
<name>A0A437S5S8_9FIRM</name>
<protein>
    <submittedName>
        <fullName evidence="2">Uncharacterized protein</fullName>
    </submittedName>
</protein>
<dbReference type="OrthoDB" id="1698342at2"/>
<comment type="caution">
    <text evidence="2">The sequence shown here is derived from an EMBL/GenBank/DDBJ whole genome shotgun (WGS) entry which is preliminary data.</text>
</comment>
<dbReference type="EMBL" id="RLIH01000011">
    <property type="protein sequence ID" value="RVU54327.1"/>
    <property type="molecule type" value="Genomic_DNA"/>
</dbReference>
<reference evidence="2 3" key="1">
    <citation type="submission" date="2018-11" db="EMBL/GenBank/DDBJ databases">
        <title>Genome sequencing and assembly of Anaerosphaera sp. nov., GS7-6-2.</title>
        <authorList>
            <person name="Rettenmaier R."/>
            <person name="Liebl W."/>
            <person name="Zverlov V."/>
        </authorList>
    </citation>
    <scope>NUCLEOTIDE SEQUENCE [LARGE SCALE GENOMIC DNA]</scope>
    <source>
        <strain evidence="2 3">GS7-6-2</strain>
    </source>
</reference>
<feature type="transmembrane region" description="Helical" evidence="1">
    <location>
        <begin position="68"/>
        <end position="89"/>
    </location>
</feature>
<evidence type="ECO:0000313" key="3">
    <source>
        <dbReference type="Proteomes" id="UP000288812"/>
    </source>
</evidence>
<feature type="transmembrane region" description="Helical" evidence="1">
    <location>
        <begin position="7"/>
        <end position="28"/>
    </location>
</feature>
<dbReference type="RefSeq" id="WP_127724859.1">
    <property type="nucleotide sequence ID" value="NZ_RLIH01000011.1"/>
</dbReference>
<keyword evidence="1" id="KW-0812">Transmembrane</keyword>